<reference evidence="3" key="1">
    <citation type="journal article" date="2005" name="Genome Res.">
        <title>Gene and alternative splicing annotation with AIR.</title>
        <authorList>
            <person name="Florea L."/>
            <person name="Di Francesco V."/>
            <person name="Miller J."/>
            <person name="Turner R."/>
            <person name="Yao A."/>
            <person name="Harris M."/>
            <person name="Walenz B."/>
            <person name="Mobarry C."/>
            <person name="Merkulov G.V."/>
            <person name="Charlab R."/>
            <person name="Dew I."/>
            <person name="Deng Z."/>
            <person name="Istrail S."/>
            <person name="Li P."/>
            <person name="Sutton G."/>
        </authorList>
    </citation>
    <scope>NUCLEOTIDE SEQUENCE</scope>
    <source>
        <strain evidence="3">BN</strain>
    </source>
</reference>
<dbReference type="OMA" id="MYDITQY"/>
<reference evidence="3" key="2">
    <citation type="submission" date="2005-09" db="EMBL/GenBank/DDBJ databases">
        <authorList>
            <person name="Mural R.J."/>
            <person name="Li P.W."/>
            <person name="Adams M.D."/>
            <person name="Amanatides P.G."/>
            <person name="Baden-Tillson H."/>
            <person name="Barnstead M."/>
            <person name="Chin S.H."/>
            <person name="Dew I."/>
            <person name="Evans C.A."/>
            <person name="Ferriera S."/>
            <person name="Flanigan M."/>
            <person name="Fosler C."/>
            <person name="Glodek A."/>
            <person name="Gu Z."/>
            <person name="Holt R.A."/>
            <person name="Jennings D."/>
            <person name="Kraft C.L."/>
            <person name="Lu F."/>
            <person name="Nguyen T."/>
            <person name="Nusskern D.R."/>
            <person name="Pfannkoch C.M."/>
            <person name="Sitter C."/>
            <person name="Sutton G.G."/>
            <person name="Venter J.C."/>
            <person name="Wang Z."/>
            <person name="Woodage T."/>
            <person name="Zheng X.H."/>
            <person name="Zhong F."/>
        </authorList>
    </citation>
    <scope>NUCLEOTIDE SEQUENCE</scope>
    <source>
        <strain evidence="3">BN</strain>
    </source>
</reference>
<dbReference type="EMBL" id="CH473954">
    <property type="protein sequence ID" value="EDL77681.1"/>
    <property type="molecule type" value="Genomic_DNA"/>
</dbReference>
<dbReference type="GO" id="GO:0042138">
    <property type="term" value="P:meiotic DNA double-strand break formation"/>
    <property type="evidence" value="ECO:0007669"/>
    <property type="project" value="Ensembl"/>
</dbReference>
<evidence type="ECO:0000256" key="1">
    <source>
        <dbReference type="ARBA" id="ARBA00023254"/>
    </source>
</evidence>
<accession>A6I1P6</accession>
<evidence type="ECO:0000256" key="2">
    <source>
        <dbReference type="ARBA" id="ARBA00093453"/>
    </source>
</evidence>
<dbReference type="AlphaFoldDB" id="A6I1P6"/>
<dbReference type="RGD" id="1583682">
    <property type="gene designation" value="Mei4"/>
</dbReference>
<comment type="similarity">
    <text evidence="2">Belongs to the MEI4L family.</text>
</comment>
<dbReference type="GO" id="GO:0006310">
    <property type="term" value="P:DNA recombination"/>
    <property type="evidence" value="ECO:0007669"/>
    <property type="project" value="InterPro"/>
</dbReference>
<dbReference type="GO" id="GO:0007283">
    <property type="term" value="P:spermatogenesis"/>
    <property type="evidence" value="ECO:0007669"/>
    <property type="project" value="Ensembl"/>
</dbReference>
<dbReference type="Pfam" id="PF13971">
    <property type="entry name" value="Mei4"/>
    <property type="match status" value="1"/>
</dbReference>
<dbReference type="InterPro" id="IPR025888">
    <property type="entry name" value="MEI4"/>
</dbReference>
<dbReference type="KEGG" id="rno:679805"/>
<dbReference type="GO" id="GO:0048477">
    <property type="term" value="P:oogenesis"/>
    <property type="evidence" value="ECO:0007669"/>
    <property type="project" value="Ensembl"/>
</dbReference>
<keyword evidence="1" id="KW-0469">Meiosis</keyword>
<sequence length="390" mass="44326">MDVQTWYLKTSKLALALAIIHSKPADRSSRQYAEQLAALVTQQESKQKSKVEALEAEVLQLRQKLFLSRISSGLFKNGHDVLPTLSDQDPTSSENTLTLMDDSGCVLSNEQRSEPAELSQHFVESSNPPPLLLLPLEKKPCATLENSLSSHMQFFQHLLALKRWTEPGRLTVYLTHFERDSCTVSESASQLLDGLIMFYRNPKLPFSSFWTEAVGTLARLASDFRLSNHIFKRCSKKLEEFEKTLLQAILGNNSINRFQVQRYVSQSLVTLGSCSLLRKSIVSLLLSEVNSFVDDLGAIDQDQSNYDVTRYENIFSLFWILEQLLQQETQGDPIPHIDPSSPEIQKFLQKHDETILRLSDAFPLLTFYLWRLGVLLNSPEMETVKTESLP</sequence>
<evidence type="ECO:0000313" key="4">
    <source>
        <dbReference type="RGD" id="1583682"/>
    </source>
</evidence>
<dbReference type="RefSeq" id="NP_001102848.1">
    <property type="nucleotide sequence ID" value="NM_001109378.1"/>
</dbReference>
<proteinExistence type="inferred from homology"/>
<organism evidence="3">
    <name type="scientific">Rattus norvegicus</name>
    <name type="common">Rat</name>
    <dbReference type="NCBI Taxonomy" id="10116"/>
    <lineage>
        <taxon>Eukaryota</taxon>
        <taxon>Metazoa</taxon>
        <taxon>Chordata</taxon>
        <taxon>Craniata</taxon>
        <taxon>Vertebrata</taxon>
        <taxon>Euteleostomi</taxon>
        <taxon>Mammalia</taxon>
        <taxon>Eutheria</taxon>
        <taxon>Euarchontoglires</taxon>
        <taxon>Glires</taxon>
        <taxon>Rodentia</taxon>
        <taxon>Myomorpha</taxon>
        <taxon>Muroidea</taxon>
        <taxon>Muridae</taxon>
        <taxon>Murinae</taxon>
        <taxon>Rattus</taxon>
    </lineage>
</organism>
<dbReference type="AGR" id="RGD:1583682"/>
<dbReference type="GO" id="GO:0007129">
    <property type="term" value="P:homologous chromosome pairing at meiosis"/>
    <property type="evidence" value="ECO:0007669"/>
    <property type="project" value="Ensembl"/>
</dbReference>
<name>A6I1P6_RAT</name>
<dbReference type="OrthoDB" id="6351423at2759"/>
<dbReference type="GO" id="GO:0000800">
    <property type="term" value="C:lateral element"/>
    <property type="evidence" value="ECO:0007669"/>
    <property type="project" value="Ensembl"/>
</dbReference>
<dbReference type="Proteomes" id="UP000234681">
    <property type="component" value="Chromosome 8"/>
</dbReference>
<evidence type="ECO:0000313" key="3">
    <source>
        <dbReference type="EMBL" id="EDL77681.1"/>
    </source>
</evidence>
<protein>
    <submittedName>
        <fullName evidence="3">RCG25720</fullName>
    </submittedName>
</protein>
<dbReference type="CTD" id="101928601"/>
<dbReference type="GeneID" id="679805"/>
<dbReference type="PANTHER" id="PTHR28575:SF1">
    <property type="entry name" value="MEIOSIS-SPECIFIC PROTEIN MEI4"/>
    <property type="match status" value="1"/>
</dbReference>
<dbReference type="PANTHER" id="PTHR28575">
    <property type="entry name" value="MEIOSIS-SPECIFIC PROTEIN MEI4"/>
    <property type="match status" value="1"/>
</dbReference>
<dbReference type="SMR" id="A6I1P6"/>
<gene>
    <name evidence="4" type="primary">Mei4</name>
    <name evidence="3" type="ORF">rCG_25720</name>
</gene>